<dbReference type="InterPro" id="IPR014017">
    <property type="entry name" value="DNA_helicase_UvrD-like_C"/>
</dbReference>
<proteinExistence type="predicted"/>
<dbReference type="Pfam" id="PF13361">
    <property type="entry name" value="UvrD_C"/>
    <property type="match status" value="1"/>
</dbReference>
<dbReference type="InterPro" id="IPR027417">
    <property type="entry name" value="P-loop_NTPase"/>
</dbReference>
<dbReference type="Gene3D" id="3.40.50.300">
    <property type="entry name" value="P-loop containing nucleotide triphosphate hydrolases"/>
    <property type="match status" value="2"/>
</dbReference>
<dbReference type="InterPro" id="IPR039904">
    <property type="entry name" value="TRANK1"/>
</dbReference>
<dbReference type="GO" id="GO:0016787">
    <property type="term" value="F:hydrolase activity"/>
    <property type="evidence" value="ECO:0007669"/>
    <property type="project" value="UniProtKB-KW"/>
</dbReference>
<evidence type="ECO:0000313" key="6">
    <source>
        <dbReference type="EMBL" id="CAG8482154.1"/>
    </source>
</evidence>
<dbReference type="Proteomes" id="UP000789572">
    <property type="component" value="Unassembled WGS sequence"/>
</dbReference>
<keyword evidence="2" id="KW-0378">Hydrolase</keyword>
<dbReference type="GO" id="GO:0004386">
    <property type="term" value="F:helicase activity"/>
    <property type="evidence" value="ECO:0007669"/>
    <property type="project" value="UniProtKB-KW"/>
</dbReference>
<reference evidence="6" key="1">
    <citation type="submission" date="2021-06" db="EMBL/GenBank/DDBJ databases">
        <authorList>
            <person name="Kallberg Y."/>
            <person name="Tangrot J."/>
            <person name="Rosling A."/>
        </authorList>
    </citation>
    <scope>NUCLEOTIDE SEQUENCE</scope>
    <source>
        <strain evidence="6">IA702</strain>
    </source>
</reference>
<sequence>MADALHLPFEFDDNDGLGPWDVMLSEGAIRDIRKLKSSTVINAVVKKLGQISSGAWDKRGLRRISSLHTTNPVYEIVINNDGLKILWQVDCDFSTRSHTITQLVKIWAISADDEIIKKTLDSLAILHLVYTAEHNRLCVVRQAINGIISPCIIEGNDRTKSVTDIPYGSPISGENLLEVHKMLVTNKFVPLSKSLFKSLITGGAEFTFQVSKTEYEIIQNRTSTIIIGRSGTGKTTCIVFRLVSSCLPDYPSNLDNEKSPRKNQIFITLSSNLCLRVKNYFKRLKDSVELAGRELSESQFAEFIKKKEDGIDVITNDTKHKDEDIPKSFRQLTGDHFPLFMTYDTFAQMLQATYGIDFQESITGLELEEDDDEFCRGSSFTRKSKAAWVHHVDFKLFQKKYWPHFSTHELDCWMVFSEISVIKGTNPEGVFLSREDYRNISTKKYPAFRYNRDSVYDLFEQYEKIKTRFHDYDSIDRTIAVLRRAKMEQLGCFPVHELYIDECQDNSIVDFALILKLFHRAESVFVAGDIAQCIAQGSSFRFQDISALLYQWEIDRREEHREPYNVAKPKQFELNINYRSHDGILQLASSIIDLIWHFFPDSIDRLPRERGEVGGPLPHFFSGFQETPFILSIFSNKEGEENKIEFGAEQVILVRNEIVKRKLEKLVGDRGIIMTIFESKGMEFNDVLLYNFFTDSPAGLKWRLILAAFDNSAKGIPAYVHEKHYILSSELKHLYVAITRARQRIWICDANADKSKPMQEYWERLGLINRVQQMDKIDLQVLARQSDDIEWNRKGDEFFEQKKFVQAAFCYEKGKNKKGQKLANAHNLWQEARELARTSINDSNEDTVRERFKSAADAFNKCDKPTEEASCYEDFEMFKEAGDVYARNNMNCLAANRYYQANMWDEAGNHFEKANKYIRAADAYENSRNYYAIFEMTRKHKADLDKKTLNGFIARVYKHYRHKETDTAEKALAIITTVDERINFLKEYIPEDLLDFYIREKLFHRAAEHQYASGKLKEASDYFIKAENDNDNIEALHCILHLCSINVLRETMTDNASSNTRQELSNLLGKTKFIIALESPSSKTSPHWANLLEQVRLYSAYLDQDLSKIYDCIQFFKARENCATEFCAISMWLIIPHDNIQAEYWRTRLQFLLRLYSLAIDFTNSVTQRKDCTIFEDVFAVSKPKDRPLKRQILCQNLLVDRLHAKQNETLGDWRIYRKNDIDRAIAQSLVNYVYELIGRAGDKGSEISITGPYICYKSYLNPDRETHRVKPGQSVLEERLKLSYSQYTVTRRLRDLRKLDRVTYNYELLDEQQTRWPYYPKWWAERLAKLHVRLQSPQTGYPMVIQKIVDGQPDYIRKDIIDLVYDKWLWRKHEFKINDFASMLKYVFLYQQLRKKGDFDKFHLEMSKRKPPVSGNPPIGFVRYEDELITVGKLLSLVFLDLEHDEGILAIRHAKTFTRYAIDNADKVNLIMPDSLEDLVSLDHLMSLVELTAALLFASKPEYCDFYTTLGYLVNCYKKFNVNVLFPFQYTEQESVDEYYKEFEDLIDQAQRLLHRLFDMVQRYWPLISLPKITQVILRSIRLLALIAINESNLRGKVFDCFKHLSEHPHSVRYKDYLNERNVERLAHILCDDLNKTSSDSLVIVHYGTGYPSRHNNRGLNVIMLTYKTPEQFHSSLERIANGKQPVATCDQCLSHRRECTALANP</sequence>
<dbReference type="PANTHER" id="PTHR21529:SF4">
    <property type="entry name" value="TPR AND ANKYRIN REPEAT-CONTAINING PROTEIN 1"/>
    <property type="match status" value="1"/>
</dbReference>
<dbReference type="PANTHER" id="PTHR21529">
    <property type="entry name" value="MAMMARY TURMOR VIRUS RECEPTOR HOMOLOG 1, 2 MTVR1, 2"/>
    <property type="match status" value="1"/>
</dbReference>
<protein>
    <submittedName>
        <fullName evidence="6">10326_t:CDS:1</fullName>
    </submittedName>
</protein>
<feature type="domain" description="UvrD-like helicase C-terminal" evidence="5">
    <location>
        <begin position="669"/>
        <end position="748"/>
    </location>
</feature>
<evidence type="ECO:0000313" key="7">
    <source>
        <dbReference type="Proteomes" id="UP000789572"/>
    </source>
</evidence>
<keyword evidence="3" id="KW-0347">Helicase</keyword>
<evidence type="ECO:0000256" key="1">
    <source>
        <dbReference type="ARBA" id="ARBA00022741"/>
    </source>
</evidence>
<dbReference type="EMBL" id="CAJVPJ010000126">
    <property type="protein sequence ID" value="CAG8482154.1"/>
    <property type="molecule type" value="Genomic_DNA"/>
</dbReference>
<evidence type="ECO:0000259" key="5">
    <source>
        <dbReference type="Pfam" id="PF13361"/>
    </source>
</evidence>
<dbReference type="OrthoDB" id="3156807at2759"/>
<keyword evidence="7" id="KW-1185">Reference proteome</keyword>
<dbReference type="SUPFAM" id="SSF52540">
    <property type="entry name" value="P-loop containing nucleoside triphosphate hydrolases"/>
    <property type="match status" value="1"/>
</dbReference>
<evidence type="ECO:0000256" key="3">
    <source>
        <dbReference type="ARBA" id="ARBA00022806"/>
    </source>
</evidence>
<name>A0A9N8Z9A4_9GLOM</name>
<organism evidence="6 7">
    <name type="scientific">Paraglomus occultum</name>
    <dbReference type="NCBI Taxonomy" id="144539"/>
    <lineage>
        <taxon>Eukaryota</taxon>
        <taxon>Fungi</taxon>
        <taxon>Fungi incertae sedis</taxon>
        <taxon>Mucoromycota</taxon>
        <taxon>Glomeromycotina</taxon>
        <taxon>Glomeromycetes</taxon>
        <taxon>Paraglomerales</taxon>
        <taxon>Paraglomeraceae</taxon>
        <taxon>Paraglomus</taxon>
    </lineage>
</organism>
<accession>A0A9N8Z9A4</accession>
<evidence type="ECO:0000256" key="2">
    <source>
        <dbReference type="ARBA" id="ARBA00022801"/>
    </source>
</evidence>
<keyword evidence="1" id="KW-0547">Nucleotide-binding</keyword>
<dbReference type="GO" id="GO:0005524">
    <property type="term" value="F:ATP binding"/>
    <property type="evidence" value="ECO:0007669"/>
    <property type="project" value="UniProtKB-KW"/>
</dbReference>
<comment type="caution">
    <text evidence="6">The sequence shown here is derived from an EMBL/GenBank/DDBJ whole genome shotgun (WGS) entry which is preliminary data.</text>
</comment>
<evidence type="ECO:0000256" key="4">
    <source>
        <dbReference type="ARBA" id="ARBA00022840"/>
    </source>
</evidence>
<keyword evidence="4" id="KW-0067">ATP-binding</keyword>
<gene>
    <name evidence="6" type="ORF">POCULU_LOCUS1609</name>
</gene>